<name>A0A0H4VB34_9SPHN</name>
<dbReference type="InterPro" id="IPR006015">
    <property type="entry name" value="Universal_stress_UspA"/>
</dbReference>
<dbReference type="SUPFAM" id="SSF52402">
    <property type="entry name" value="Adenine nucleotide alpha hydrolases-like"/>
    <property type="match status" value="2"/>
</dbReference>
<dbReference type="CDD" id="cd00293">
    <property type="entry name" value="USP-like"/>
    <property type="match status" value="1"/>
</dbReference>
<evidence type="ECO:0000256" key="1">
    <source>
        <dbReference type="ARBA" id="ARBA00008791"/>
    </source>
</evidence>
<evidence type="ECO:0000313" key="6">
    <source>
        <dbReference type="Proteomes" id="UP000059113"/>
    </source>
</evidence>
<protein>
    <recommendedName>
        <fullName evidence="4">UspA domain-containing protein</fullName>
    </recommendedName>
</protein>
<dbReference type="Proteomes" id="UP000059113">
    <property type="component" value="Chromosome"/>
</dbReference>
<feature type="domain" description="UspA" evidence="4">
    <location>
        <begin position="210"/>
        <end position="358"/>
    </location>
</feature>
<dbReference type="PATRIC" id="fig|1648404.4.peg.1191"/>
<keyword evidence="3" id="KW-0067">ATP-binding</keyword>
<dbReference type="InterPro" id="IPR014729">
    <property type="entry name" value="Rossmann-like_a/b/a_fold"/>
</dbReference>
<proteinExistence type="inferred from homology"/>
<reference evidence="6" key="2">
    <citation type="submission" date="2015-04" db="EMBL/GenBank/DDBJ databases">
        <title>The complete genome sequence of Erythrobacter sp. s21-N3.</title>
        <authorList>
            <person name="Zhuang L."/>
            <person name="Liu Y."/>
            <person name="Shao Z."/>
        </authorList>
    </citation>
    <scope>NUCLEOTIDE SEQUENCE [LARGE SCALE GENOMIC DNA]</scope>
    <source>
        <strain evidence="6">s21-N3</strain>
    </source>
</reference>
<comment type="similarity">
    <text evidence="1">Belongs to the universal stress protein A family.</text>
</comment>
<dbReference type="Pfam" id="PF00582">
    <property type="entry name" value="Usp"/>
    <property type="match status" value="1"/>
</dbReference>
<evidence type="ECO:0000259" key="4">
    <source>
        <dbReference type="Pfam" id="PF00582"/>
    </source>
</evidence>
<dbReference type="PRINTS" id="PR01438">
    <property type="entry name" value="UNVRSLSTRESS"/>
</dbReference>
<dbReference type="AlphaFoldDB" id="A0A0H4VB34"/>
<organism evidence="5 6">
    <name type="scientific">Aurantiacibacter atlanticus</name>
    <dbReference type="NCBI Taxonomy" id="1648404"/>
    <lineage>
        <taxon>Bacteria</taxon>
        <taxon>Pseudomonadati</taxon>
        <taxon>Pseudomonadota</taxon>
        <taxon>Alphaproteobacteria</taxon>
        <taxon>Sphingomonadales</taxon>
        <taxon>Erythrobacteraceae</taxon>
        <taxon>Aurantiacibacter</taxon>
    </lineage>
</organism>
<sequence>MPASRTRSDRSGGQSILGRVPYGHQWETKMMTHSNAMALKPPVGPLLGPRVPSQGEASTSLRQEAQVLACLGEDENRRQVALHARAIAQVFGLELAFAQILEIAPHGAFPADPLEWNLRLAECRGGLEELPGYDGEQGSAAKAVVLPGIAHERLNDWAKDHHGSVLVLSKHSGVGSRVDLGRTAQAVLERGAASVLLLPPRNGRECLPEYGKILVPLDGSPNSESVLPIVARLAKARNSQVTLAHIAQHPDALSSGGSSTAQAVAEHWDRNSASRTGAVDRGYLETWKSRLVRQGIDARLCLESDPGPQERLSVIAARLGADLIVVSSHGRTNLRSVPYGSVTAFLAKNSACPVFIVRPDLRIASPDDEQTVPMFRDRAPGAESAG</sequence>
<dbReference type="STRING" id="1648404.CP97_05700"/>
<keyword evidence="2" id="KW-0547">Nucleotide-binding</keyword>
<dbReference type="PANTHER" id="PTHR46268">
    <property type="entry name" value="STRESS RESPONSE PROTEIN NHAX"/>
    <property type="match status" value="1"/>
</dbReference>
<evidence type="ECO:0000313" key="5">
    <source>
        <dbReference type="EMBL" id="AKQ41630.1"/>
    </source>
</evidence>
<dbReference type="InterPro" id="IPR006016">
    <property type="entry name" value="UspA"/>
</dbReference>
<dbReference type="GO" id="GO:0005524">
    <property type="term" value="F:ATP binding"/>
    <property type="evidence" value="ECO:0007669"/>
    <property type="project" value="UniProtKB-KW"/>
</dbReference>
<dbReference type="Gene3D" id="3.40.50.620">
    <property type="entry name" value="HUPs"/>
    <property type="match status" value="2"/>
</dbReference>
<gene>
    <name evidence="5" type="ORF">CP97_05700</name>
</gene>
<dbReference type="OrthoDB" id="5564966at2"/>
<dbReference type="KEGG" id="ery:CP97_05700"/>
<dbReference type="PANTHER" id="PTHR46268:SF27">
    <property type="entry name" value="UNIVERSAL STRESS PROTEIN RV2623"/>
    <property type="match status" value="1"/>
</dbReference>
<dbReference type="EMBL" id="CP011310">
    <property type="protein sequence ID" value="AKQ41630.1"/>
    <property type="molecule type" value="Genomic_DNA"/>
</dbReference>
<evidence type="ECO:0000256" key="3">
    <source>
        <dbReference type="ARBA" id="ARBA00022840"/>
    </source>
</evidence>
<reference evidence="5 6" key="1">
    <citation type="journal article" date="2015" name="Int. J. Syst. Evol. Microbiol.">
        <title>Erythrobacter atlanticus sp. nov., a bacterium from ocean sediment able to degrade polycyclic aromatic hydrocarbons.</title>
        <authorList>
            <person name="Zhuang L."/>
            <person name="Liu Y."/>
            <person name="Wang L."/>
            <person name="Wang W."/>
            <person name="Shao Z."/>
        </authorList>
    </citation>
    <scope>NUCLEOTIDE SEQUENCE [LARGE SCALE GENOMIC DNA]</scope>
    <source>
        <strain evidence="6">s21-N3</strain>
    </source>
</reference>
<accession>A0A0H4VB34</accession>
<evidence type="ECO:0000256" key="2">
    <source>
        <dbReference type="ARBA" id="ARBA00022741"/>
    </source>
</evidence>
<keyword evidence="6" id="KW-1185">Reference proteome</keyword>